<dbReference type="Proteomes" id="UP000236449">
    <property type="component" value="Unassembled WGS sequence"/>
</dbReference>
<reference evidence="1 2" key="1">
    <citation type="submission" date="2018-01" db="EMBL/GenBank/DDBJ databases">
        <title>Draft genome sequences of six Vibrio diazotrophicus strains isolated from deep-sea sediments of the Baltic Sea.</title>
        <authorList>
            <person name="Castillo D."/>
            <person name="Vandieken V."/>
            <person name="Chiang O."/>
            <person name="Middelboe M."/>
        </authorList>
    </citation>
    <scope>NUCLEOTIDE SEQUENCE [LARGE SCALE GENOMIC DNA]</scope>
    <source>
        <strain evidence="1 2">60.27F</strain>
    </source>
</reference>
<protein>
    <submittedName>
        <fullName evidence="1">Uncharacterized protein</fullName>
    </submittedName>
</protein>
<name>A0A2J8HSC4_VIBDI</name>
<dbReference type="RefSeq" id="WP_102967293.1">
    <property type="nucleotide sequence ID" value="NZ_POSK01000023.1"/>
</dbReference>
<organism evidence="1 2">
    <name type="scientific">Vibrio diazotrophicus</name>
    <dbReference type="NCBI Taxonomy" id="685"/>
    <lineage>
        <taxon>Bacteria</taxon>
        <taxon>Pseudomonadati</taxon>
        <taxon>Pseudomonadota</taxon>
        <taxon>Gammaproteobacteria</taxon>
        <taxon>Vibrionales</taxon>
        <taxon>Vibrionaceae</taxon>
        <taxon>Vibrio</taxon>
    </lineage>
</organism>
<evidence type="ECO:0000313" key="2">
    <source>
        <dbReference type="Proteomes" id="UP000236449"/>
    </source>
</evidence>
<evidence type="ECO:0000313" key="1">
    <source>
        <dbReference type="EMBL" id="PNI01187.1"/>
    </source>
</evidence>
<gene>
    <name evidence="1" type="ORF">C1N32_20710</name>
</gene>
<dbReference type="EMBL" id="POSK01000023">
    <property type="protein sequence ID" value="PNI01187.1"/>
    <property type="molecule type" value="Genomic_DNA"/>
</dbReference>
<sequence length="100" mass="11146">MDRAALENIKKLIITKSLEQGIDEDVALQHANIAIDEISRPDGTASYQLLTGLVVALMFDGESRDQQIRELILSIAPQVMPHLSADNQRKLESLVNEIKH</sequence>
<proteinExistence type="predicted"/>
<dbReference type="AlphaFoldDB" id="A0A2J8HSC4"/>
<accession>A0A2J8HSC4</accession>
<comment type="caution">
    <text evidence="1">The sequence shown here is derived from an EMBL/GenBank/DDBJ whole genome shotgun (WGS) entry which is preliminary data.</text>
</comment>